<sequence>MINELFESLSIVRDTFEDMGTAWALVGGLAVSCYVDPRFTRDIDVAVAVKNDADAESFLHGWQSRGYVLSAVMEQDAVGRLSTARTTRERSQEWVYVDLLFASSGIEVEIVEQAQAIAVIPEVVIPVARPGHLFALKLLSESADERPQDAMDLRSLREIIVGEERKAAEEATRLIMDRGYGRGRDLSSRLKHTLREGDLG</sequence>
<dbReference type="InterPro" id="IPR014942">
    <property type="entry name" value="AbiEii"/>
</dbReference>
<dbReference type="InterPro" id="IPR043519">
    <property type="entry name" value="NT_sf"/>
</dbReference>
<dbReference type="EMBL" id="VOSM01000002">
    <property type="protein sequence ID" value="TXD38397.1"/>
    <property type="molecule type" value="Genomic_DNA"/>
</dbReference>
<proteinExistence type="predicted"/>
<protein>
    <submittedName>
        <fullName evidence="1">Nucleotidyl transferase AbiEii/AbiGii toxin family protein</fullName>
    </submittedName>
</protein>
<dbReference type="Pfam" id="PF08843">
    <property type="entry name" value="AbiEii"/>
    <property type="match status" value="1"/>
</dbReference>
<evidence type="ECO:0000313" key="1">
    <source>
        <dbReference type="EMBL" id="TXD38397.1"/>
    </source>
</evidence>
<dbReference type="OrthoDB" id="5179643at2"/>
<organism evidence="1 2">
    <name type="scientific">Lujinxingia vulgaris</name>
    <dbReference type="NCBI Taxonomy" id="2600176"/>
    <lineage>
        <taxon>Bacteria</taxon>
        <taxon>Deltaproteobacteria</taxon>
        <taxon>Bradymonadales</taxon>
        <taxon>Lujinxingiaceae</taxon>
        <taxon>Lujinxingia</taxon>
    </lineage>
</organism>
<dbReference type="RefSeq" id="WP_146980338.1">
    <property type="nucleotide sequence ID" value="NZ_VOSM01000002.1"/>
</dbReference>
<keyword evidence="2" id="KW-1185">Reference proteome</keyword>
<dbReference type="AlphaFoldDB" id="A0A5C6XLB7"/>
<name>A0A5C6XLB7_9DELT</name>
<dbReference type="Proteomes" id="UP000321412">
    <property type="component" value="Unassembled WGS sequence"/>
</dbReference>
<dbReference type="SUPFAM" id="SSF81301">
    <property type="entry name" value="Nucleotidyltransferase"/>
    <property type="match status" value="1"/>
</dbReference>
<reference evidence="1 2" key="1">
    <citation type="submission" date="2019-08" db="EMBL/GenBank/DDBJ databases">
        <title>Bradymonadales sp. TMQ4.</title>
        <authorList>
            <person name="Liang Q."/>
        </authorList>
    </citation>
    <scope>NUCLEOTIDE SEQUENCE [LARGE SCALE GENOMIC DNA]</scope>
    <source>
        <strain evidence="1 2">TMQ4</strain>
    </source>
</reference>
<comment type="caution">
    <text evidence="1">The sequence shown here is derived from an EMBL/GenBank/DDBJ whole genome shotgun (WGS) entry which is preliminary data.</text>
</comment>
<keyword evidence="1" id="KW-0808">Transferase</keyword>
<dbReference type="GO" id="GO:0016740">
    <property type="term" value="F:transferase activity"/>
    <property type="evidence" value="ECO:0007669"/>
    <property type="project" value="UniProtKB-KW"/>
</dbReference>
<gene>
    <name evidence="1" type="ORF">FRC98_05785</name>
</gene>
<dbReference type="Gene3D" id="3.30.460.40">
    <property type="match status" value="1"/>
</dbReference>
<evidence type="ECO:0000313" key="2">
    <source>
        <dbReference type="Proteomes" id="UP000321412"/>
    </source>
</evidence>
<accession>A0A5C6XLB7</accession>